<dbReference type="GO" id="GO:0009734">
    <property type="term" value="P:auxin-activated signaling pathway"/>
    <property type="evidence" value="ECO:0007669"/>
    <property type="project" value="UniProtKB-KW"/>
</dbReference>
<evidence type="ECO:0000256" key="2">
    <source>
        <dbReference type="ARBA" id="ARBA00009177"/>
    </source>
</evidence>
<gene>
    <name evidence="9" type="ORF">CRG98_049475</name>
</gene>
<evidence type="ECO:0000256" key="3">
    <source>
        <dbReference type="ARBA" id="ARBA00022448"/>
    </source>
</evidence>
<feature type="non-terminal residue" evidence="9">
    <location>
        <position position="61"/>
    </location>
</feature>
<organism evidence="9 10">
    <name type="scientific">Punica granatum</name>
    <name type="common">Pomegranate</name>
    <dbReference type="NCBI Taxonomy" id="22663"/>
    <lineage>
        <taxon>Eukaryota</taxon>
        <taxon>Viridiplantae</taxon>
        <taxon>Streptophyta</taxon>
        <taxon>Embryophyta</taxon>
        <taxon>Tracheophyta</taxon>
        <taxon>Spermatophyta</taxon>
        <taxon>Magnoliopsida</taxon>
        <taxon>eudicotyledons</taxon>
        <taxon>Gunneridae</taxon>
        <taxon>Pentapetalae</taxon>
        <taxon>rosids</taxon>
        <taxon>malvids</taxon>
        <taxon>Myrtales</taxon>
        <taxon>Lythraceae</taxon>
        <taxon>Punica</taxon>
    </lineage>
</organism>
<evidence type="ECO:0000256" key="8">
    <source>
        <dbReference type="SAM" id="Phobius"/>
    </source>
</evidence>
<evidence type="ECO:0000256" key="4">
    <source>
        <dbReference type="ARBA" id="ARBA00022692"/>
    </source>
</evidence>
<dbReference type="Proteomes" id="UP000233551">
    <property type="component" value="Unassembled WGS sequence"/>
</dbReference>
<dbReference type="PANTHER" id="PTHR31752:SF4">
    <property type="entry name" value="AUXIN EFFLUX CARRIER COMPONENT 2"/>
    <property type="match status" value="1"/>
</dbReference>
<dbReference type="GO" id="GO:0010329">
    <property type="term" value="F:auxin efflux transmembrane transporter activity"/>
    <property type="evidence" value="ECO:0007669"/>
    <property type="project" value="TreeGrafter"/>
</dbReference>
<dbReference type="GO" id="GO:0005886">
    <property type="term" value="C:plasma membrane"/>
    <property type="evidence" value="ECO:0007669"/>
    <property type="project" value="TreeGrafter"/>
</dbReference>
<protein>
    <submittedName>
        <fullName evidence="9">Uncharacterized protein</fullName>
    </submittedName>
</protein>
<comment type="subcellular location">
    <subcellularLocation>
        <location evidence="1">Endomembrane system</location>
        <topology evidence="1">Multi-pass membrane protein</topology>
    </subcellularLocation>
</comment>
<keyword evidence="4 8" id="KW-0812">Transmembrane</keyword>
<keyword evidence="3" id="KW-0813">Transport</keyword>
<dbReference type="AlphaFoldDB" id="A0A2I0HEM3"/>
<dbReference type="GO" id="GO:0005783">
    <property type="term" value="C:endoplasmic reticulum"/>
    <property type="evidence" value="ECO:0007669"/>
    <property type="project" value="TreeGrafter"/>
</dbReference>
<keyword evidence="10" id="KW-1185">Reference proteome</keyword>
<evidence type="ECO:0000256" key="6">
    <source>
        <dbReference type="ARBA" id="ARBA00023136"/>
    </source>
</evidence>
<dbReference type="PANTHER" id="PTHR31752">
    <property type="entry name" value="AUXIN EFFLUX CARRIER COMPONENT 1B-RELATED"/>
    <property type="match status" value="1"/>
</dbReference>
<keyword evidence="6 8" id="KW-0472">Membrane</keyword>
<comment type="caution">
    <text evidence="9">The sequence shown here is derived from an EMBL/GenBank/DDBJ whole genome shotgun (WGS) entry which is preliminary data.</text>
</comment>
<keyword evidence="7" id="KW-0927">Auxin signaling pathway</keyword>
<evidence type="ECO:0000313" key="10">
    <source>
        <dbReference type="Proteomes" id="UP000233551"/>
    </source>
</evidence>
<dbReference type="GO" id="GO:0009926">
    <property type="term" value="P:auxin polar transport"/>
    <property type="evidence" value="ECO:0007669"/>
    <property type="project" value="TreeGrafter"/>
</dbReference>
<reference evidence="9 10" key="1">
    <citation type="submission" date="2017-11" db="EMBL/GenBank/DDBJ databases">
        <title>De-novo sequencing of pomegranate (Punica granatum L.) genome.</title>
        <authorList>
            <person name="Akparov Z."/>
            <person name="Amiraslanov A."/>
            <person name="Hajiyeva S."/>
            <person name="Abbasov M."/>
            <person name="Kaur K."/>
            <person name="Hamwieh A."/>
            <person name="Solovyev V."/>
            <person name="Salamov A."/>
            <person name="Braich B."/>
            <person name="Kosarev P."/>
            <person name="Mahmoud A."/>
            <person name="Hajiyev E."/>
            <person name="Babayeva S."/>
            <person name="Izzatullayeva V."/>
            <person name="Mammadov A."/>
            <person name="Mammadov A."/>
            <person name="Sharifova S."/>
            <person name="Ojaghi J."/>
            <person name="Eynullazada K."/>
            <person name="Bayramov B."/>
            <person name="Abdulazimova A."/>
            <person name="Shahmuradov I."/>
        </authorList>
    </citation>
    <scope>NUCLEOTIDE SEQUENCE [LARGE SCALE GENOMIC DNA]</scope>
    <source>
        <strain evidence="10">cv. AG2017</strain>
        <tissue evidence="9">Leaf</tissue>
    </source>
</reference>
<name>A0A2I0HEM3_PUNGR</name>
<feature type="transmembrane region" description="Helical" evidence="8">
    <location>
        <begin position="24"/>
        <end position="42"/>
    </location>
</feature>
<proteinExistence type="inferred from homology"/>
<dbReference type="InterPro" id="IPR051107">
    <property type="entry name" value="Auxin_Efflux_Carrier"/>
</dbReference>
<evidence type="ECO:0000313" key="9">
    <source>
        <dbReference type="EMBL" id="PKI18251.1"/>
    </source>
</evidence>
<sequence>MAMFLAYGPVQWWGVFTPMQCAEINYYVATFVVPVLGFNFIATSNLYEINYKFIAADTLHK</sequence>
<comment type="similarity">
    <text evidence="2">Belongs to the auxin efflux carrier (TC 2.A.69.1) family.</text>
</comment>
<evidence type="ECO:0000256" key="5">
    <source>
        <dbReference type="ARBA" id="ARBA00022989"/>
    </source>
</evidence>
<evidence type="ECO:0000256" key="7">
    <source>
        <dbReference type="ARBA" id="ARBA00023294"/>
    </source>
</evidence>
<evidence type="ECO:0000256" key="1">
    <source>
        <dbReference type="ARBA" id="ARBA00004127"/>
    </source>
</evidence>
<dbReference type="InterPro" id="IPR004776">
    <property type="entry name" value="Mem_transp_PIN-like"/>
</dbReference>
<dbReference type="STRING" id="22663.A0A2I0HEM3"/>
<accession>A0A2I0HEM3</accession>
<keyword evidence="5 8" id="KW-1133">Transmembrane helix</keyword>
<dbReference type="EMBL" id="PGOL01040228">
    <property type="protein sequence ID" value="PKI18251.1"/>
    <property type="molecule type" value="Genomic_DNA"/>
</dbReference>
<dbReference type="Pfam" id="PF03547">
    <property type="entry name" value="Mem_trans"/>
    <property type="match status" value="1"/>
</dbReference>